<dbReference type="STRING" id="669874.A0A1E4TTI6"/>
<keyword evidence="3" id="KW-1185">Reference proteome</keyword>
<dbReference type="EMBL" id="KV454015">
    <property type="protein sequence ID" value="ODV95040.1"/>
    <property type="molecule type" value="Genomic_DNA"/>
</dbReference>
<name>A0A1E4TTI6_PACTA</name>
<sequence>MAQGALKLKSKKPARLTKKQQNPKKAAPKIYKPKKNQSTITTSSLNKFHSSSLISNTEKLIATSNKKMNDKIDNDILKNFPINNNFNVIAKNINTNAIKGPQDEIQVKTDYTHSKEIIVLPELKALDPKEEDYTTWKHSN</sequence>
<feature type="compositionally biased region" description="Basic residues" evidence="1">
    <location>
        <begin position="8"/>
        <end position="22"/>
    </location>
</feature>
<evidence type="ECO:0000313" key="2">
    <source>
        <dbReference type="EMBL" id="ODV95040.1"/>
    </source>
</evidence>
<protein>
    <submittedName>
        <fullName evidence="2">Uncharacterized protein</fullName>
    </submittedName>
</protein>
<feature type="region of interest" description="Disordered" evidence="1">
    <location>
        <begin position="1"/>
        <end position="43"/>
    </location>
</feature>
<gene>
    <name evidence="2" type="ORF">PACTADRAFT_17703</name>
</gene>
<dbReference type="InterPro" id="IPR019034">
    <property type="entry name" value="UPF0390"/>
</dbReference>
<dbReference type="Pfam" id="PF09495">
    <property type="entry name" value="DUF2462"/>
    <property type="match status" value="1"/>
</dbReference>
<evidence type="ECO:0000256" key="1">
    <source>
        <dbReference type="SAM" id="MobiDB-lite"/>
    </source>
</evidence>
<accession>A0A1E4TTI6</accession>
<dbReference type="Proteomes" id="UP000094236">
    <property type="component" value="Unassembled WGS sequence"/>
</dbReference>
<evidence type="ECO:0000313" key="3">
    <source>
        <dbReference type="Proteomes" id="UP000094236"/>
    </source>
</evidence>
<organism evidence="2 3">
    <name type="scientific">Pachysolen tannophilus NRRL Y-2460</name>
    <dbReference type="NCBI Taxonomy" id="669874"/>
    <lineage>
        <taxon>Eukaryota</taxon>
        <taxon>Fungi</taxon>
        <taxon>Dikarya</taxon>
        <taxon>Ascomycota</taxon>
        <taxon>Saccharomycotina</taxon>
        <taxon>Pichiomycetes</taxon>
        <taxon>Pachysolenaceae</taxon>
        <taxon>Pachysolen</taxon>
    </lineage>
</organism>
<proteinExistence type="predicted"/>
<dbReference type="AlphaFoldDB" id="A0A1E4TTI6"/>
<reference evidence="3" key="1">
    <citation type="submission" date="2016-05" db="EMBL/GenBank/DDBJ databases">
        <title>Comparative genomics of biotechnologically important yeasts.</title>
        <authorList>
            <consortium name="DOE Joint Genome Institute"/>
            <person name="Riley R."/>
            <person name="Haridas S."/>
            <person name="Wolfe K.H."/>
            <person name="Lopes M.R."/>
            <person name="Hittinger C.T."/>
            <person name="Goker M."/>
            <person name="Salamov A."/>
            <person name="Wisecaver J."/>
            <person name="Long T.M."/>
            <person name="Aerts A.L."/>
            <person name="Barry K."/>
            <person name="Choi C."/>
            <person name="Clum A."/>
            <person name="Coughlan A.Y."/>
            <person name="Deshpande S."/>
            <person name="Douglass A.P."/>
            <person name="Hanson S.J."/>
            <person name="Klenk H.-P."/>
            <person name="Labutti K."/>
            <person name="Lapidus A."/>
            <person name="Lindquist E."/>
            <person name="Lipzen A."/>
            <person name="Meier-Kolthoff J.P."/>
            <person name="Ohm R.A."/>
            <person name="Otillar R.P."/>
            <person name="Pangilinan J."/>
            <person name="Peng Y."/>
            <person name="Rokas A."/>
            <person name="Rosa C.A."/>
            <person name="Scheuner C."/>
            <person name="Sibirny A.A."/>
            <person name="Slot J.C."/>
            <person name="Stielow J.B."/>
            <person name="Sun H."/>
            <person name="Kurtzman C.P."/>
            <person name="Blackwell M."/>
            <person name="Grigoriev I.V."/>
            <person name="Jeffries T.W."/>
        </authorList>
    </citation>
    <scope>NUCLEOTIDE SEQUENCE [LARGE SCALE GENOMIC DNA]</scope>
    <source>
        <strain evidence="3">NRRL Y-2460</strain>
    </source>
</reference>